<evidence type="ECO:0000256" key="1">
    <source>
        <dbReference type="SAM" id="MobiDB-lite"/>
    </source>
</evidence>
<organism evidence="2 3">
    <name type="scientific">Marasmiellus scandens</name>
    <dbReference type="NCBI Taxonomy" id="2682957"/>
    <lineage>
        <taxon>Eukaryota</taxon>
        <taxon>Fungi</taxon>
        <taxon>Dikarya</taxon>
        <taxon>Basidiomycota</taxon>
        <taxon>Agaricomycotina</taxon>
        <taxon>Agaricomycetes</taxon>
        <taxon>Agaricomycetidae</taxon>
        <taxon>Agaricales</taxon>
        <taxon>Marasmiineae</taxon>
        <taxon>Omphalotaceae</taxon>
        <taxon>Marasmiellus</taxon>
    </lineage>
</organism>
<evidence type="ECO:0000313" key="3">
    <source>
        <dbReference type="Proteomes" id="UP001498398"/>
    </source>
</evidence>
<dbReference type="EMBL" id="JBANRG010000064">
    <property type="protein sequence ID" value="KAK7441206.1"/>
    <property type="molecule type" value="Genomic_DNA"/>
</dbReference>
<sequence length="165" mass="19768">MDVPFYPPKRYPTAEDIRRNPVRKRQNIPIYIDEFLQHDLRRSLQVMIEHIPRLQHALLCPEWNKTALLFHRVTMDVRRMDIEIRCELCEVQFRYYELTEPERQELRQISPEYRARDDARIRDNLRRVQPPPPPYSLFQTEAGPRCMEGAEPAPTQPPLYSPSSL</sequence>
<evidence type="ECO:0000313" key="2">
    <source>
        <dbReference type="EMBL" id="KAK7441206.1"/>
    </source>
</evidence>
<gene>
    <name evidence="2" type="ORF">VKT23_016687</name>
</gene>
<dbReference type="Proteomes" id="UP001498398">
    <property type="component" value="Unassembled WGS sequence"/>
</dbReference>
<keyword evidence="3" id="KW-1185">Reference proteome</keyword>
<proteinExistence type="predicted"/>
<reference evidence="2 3" key="1">
    <citation type="submission" date="2024-01" db="EMBL/GenBank/DDBJ databases">
        <title>A draft genome for the cacao thread blight pathogen Marasmiellus scandens.</title>
        <authorList>
            <person name="Baruah I.K."/>
            <person name="Leung J."/>
            <person name="Bukari Y."/>
            <person name="Amoako-Attah I."/>
            <person name="Meinhardt L.W."/>
            <person name="Bailey B.A."/>
            <person name="Cohen S.P."/>
        </authorList>
    </citation>
    <scope>NUCLEOTIDE SEQUENCE [LARGE SCALE GENOMIC DNA]</scope>
    <source>
        <strain evidence="2 3">GH-19</strain>
    </source>
</reference>
<comment type="caution">
    <text evidence="2">The sequence shown here is derived from an EMBL/GenBank/DDBJ whole genome shotgun (WGS) entry which is preliminary data.</text>
</comment>
<protein>
    <submittedName>
        <fullName evidence="2">Uncharacterized protein</fullName>
    </submittedName>
</protein>
<name>A0ABR1IUD0_9AGAR</name>
<feature type="region of interest" description="Disordered" evidence="1">
    <location>
        <begin position="120"/>
        <end position="165"/>
    </location>
</feature>
<accession>A0ABR1IUD0</accession>
<feature type="compositionally biased region" description="Pro residues" evidence="1">
    <location>
        <begin position="154"/>
        <end position="165"/>
    </location>
</feature>